<proteinExistence type="predicted"/>
<protein>
    <submittedName>
        <fullName evidence="2">Uncharacterized protein</fullName>
    </submittedName>
</protein>
<keyword evidence="3" id="KW-1185">Reference proteome</keyword>
<accession>A0A7M7QCJ8</accession>
<dbReference type="RefSeq" id="XP_031783466.1">
    <property type="nucleotide sequence ID" value="XM_031927606.2"/>
</dbReference>
<keyword evidence="1" id="KW-0175">Coiled coil</keyword>
<dbReference type="Proteomes" id="UP000002358">
    <property type="component" value="Chromosome 1"/>
</dbReference>
<evidence type="ECO:0000256" key="1">
    <source>
        <dbReference type="SAM" id="Coils"/>
    </source>
</evidence>
<dbReference type="EnsemblMetazoa" id="XM_031927606">
    <property type="protein sequence ID" value="XP_031783466"/>
    <property type="gene ID" value="LOC116416948"/>
</dbReference>
<organism evidence="2 3">
    <name type="scientific">Nasonia vitripennis</name>
    <name type="common">Parasitic wasp</name>
    <dbReference type="NCBI Taxonomy" id="7425"/>
    <lineage>
        <taxon>Eukaryota</taxon>
        <taxon>Metazoa</taxon>
        <taxon>Ecdysozoa</taxon>
        <taxon>Arthropoda</taxon>
        <taxon>Hexapoda</taxon>
        <taxon>Insecta</taxon>
        <taxon>Pterygota</taxon>
        <taxon>Neoptera</taxon>
        <taxon>Endopterygota</taxon>
        <taxon>Hymenoptera</taxon>
        <taxon>Apocrita</taxon>
        <taxon>Proctotrupomorpha</taxon>
        <taxon>Chalcidoidea</taxon>
        <taxon>Pteromalidae</taxon>
        <taxon>Pteromalinae</taxon>
        <taxon>Nasonia</taxon>
    </lineage>
</organism>
<reference evidence="2" key="1">
    <citation type="submission" date="2021-01" db="UniProtKB">
        <authorList>
            <consortium name="EnsemblMetazoa"/>
        </authorList>
    </citation>
    <scope>IDENTIFICATION</scope>
</reference>
<dbReference type="AlphaFoldDB" id="A0A7M7QCJ8"/>
<evidence type="ECO:0000313" key="3">
    <source>
        <dbReference type="Proteomes" id="UP000002358"/>
    </source>
</evidence>
<feature type="coiled-coil region" evidence="1">
    <location>
        <begin position="151"/>
        <end position="178"/>
    </location>
</feature>
<evidence type="ECO:0000313" key="2">
    <source>
        <dbReference type="EnsemblMetazoa" id="XP_031783466"/>
    </source>
</evidence>
<dbReference type="GeneID" id="116416948"/>
<sequence length="213" mass="24121">MLKDIKKVRDETNCLKLGQANNLVELQVMDTSDKIHSLMVPVAKRDRALKDVAYASELLHEHLSALPSSSNARQTNNTETDAMKDGVLNAEKDPVFELTLIEPSTMEKFMLFVDQETFNRAQNDISFAIQLLENHMAALDEQKSNSVSTFLEANNTSNEELQNDTDELKNLIRMYKNDDINDDESSSKQTGRYVWSDAETLLLITLYKDNDAA</sequence>
<dbReference type="KEGG" id="nvi:116416948"/>
<name>A0A7M7QCJ8_NASVI</name>
<dbReference type="InParanoid" id="A0A7M7QCJ8"/>